<dbReference type="AlphaFoldDB" id="A0A928V2G3"/>
<organism evidence="6 7">
    <name type="scientific">Sphingobacterium hungaricum</name>
    <dbReference type="NCBI Taxonomy" id="2082723"/>
    <lineage>
        <taxon>Bacteria</taxon>
        <taxon>Pseudomonadati</taxon>
        <taxon>Bacteroidota</taxon>
        <taxon>Sphingobacteriia</taxon>
        <taxon>Sphingobacteriales</taxon>
        <taxon>Sphingobacteriaceae</taxon>
        <taxon>Sphingobacterium</taxon>
    </lineage>
</organism>
<keyword evidence="1" id="KW-0001">2Fe-2S</keyword>
<reference evidence="6" key="1">
    <citation type="submission" date="2018-02" db="EMBL/GenBank/DDBJ databases">
        <authorList>
            <person name="Vasarhelyi B.M."/>
            <person name="Deshmukh S."/>
            <person name="Balint B."/>
            <person name="Kukolya J."/>
        </authorList>
    </citation>
    <scope>NUCLEOTIDE SEQUENCE</scope>
    <source>
        <strain evidence="6">KB22</strain>
    </source>
</reference>
<gene>
    <name evidence="6" type="ORF">C4F49_14645</name>
</gene>
<protein>
    <submittedName>
        <fullName evidence="6">Nitrite reductase</fullName>
    </submittedName>
</protein>
<proteinExistence type="predicted"/>
<evidence type="ECO:0000256" key="2">
    <source>
        <dbReference type="ARBA" id="ARBA00022723"/>
    </source>
</evidence>
<dbReference type="PROSITE" id="PS51296">
    <property type="entry name" value="RIESKE"/>
    <property type="match status" value="1"/>
</dbReference>
<accession>A0A928V2G3</accession>
<evidence type="ECO:0000313" key="7">
    <source>
        <dbReference type="Proteomes" id="UP000616201"/>
    </source>
</evidence>
<evidence type="ECO:0000313" key="6">
    <source>
        <dbReference type="EMBL" id="MBE8714919.1"/>
    </source>
</evidence>
<keyword evidence="7" id="KW-1185">Reference proteome</keyword>
<dbReference type="SUPFAM" id="SSF50022">
    <property type="entry name" value="ISP domain"/>
    <property type="match status" value="1"/>
</dbReference>
<keyword evidence="3" id="KW-0408">Iron</keyword>
<dbReference type="InterPro" id="IPR017941">
    <property type="entry name" value="Rieske_2Fe-2S"/>
</dbReference>
<dbReference type="CDD" id="cd03467">
    <property type="entry name" value="Rieske"/>
    <property type="match status" value="1"/>
</dbReference>
<dbReference type="EMBL" id="PRDK01000009">
    <property type="protein sequence ID" value="MBE8714919.1"/>
    <property type="molecule type" value="Genomic_DNA"/>
</dbReference>
<dbReference type="GO" id="GO:0046872">
    <property type="term" value="F:metal ion binding"/>
    <property type="evidence" value="ECO:0007669"/>
    <property type="project" value="UniProtKB-KW"/>
</dbReference>
<name>A0A928V2G3_9SPHI</name>
<evidence type="ECO:0000259" key="5">
    <source>
        <dbReference type="PROSITE" id="PS51296"/>
    </source>
</evidence>
<dbReference type="GO" id="GO:0051537">
    <property type="term" value="F:2 iron, 2 sulfur cluster binding"/>
    <property type="evidence" value="ECO:0007669"/>
    <property type="project" value="UniProtKB-KW"/>
</dbReference>
<keyword evidence="4" id="KW-0411">Iron-sulfur</keyword>
<dbReference type="RefSeq" id="WP_196936774.1">
    <property type="nucleotide sequence ID" value="NZ_MU158698.1"/>
</dbReference>
<evidence type="ECO:0000256" key="4">
    <source>
        <dbReference type="ARBA" id="ARBA00023014"/>
    </source>
</evidence>
<sequence>MRKFMDYVFVALMMKDENLEWIEIPPDKLVKDGKIHSLTVNNKSFCIVFTTEWHAFASKCPHASAPMANGWCEKNKVVCSYHRRKYDLDSGKGDEGQGDFLKIFPLKEIGDKVFIGFAKGFWKNLFK</sequence>
<evidence type="ECO:0000256" key="1">
    <source>
        <dbReference type="ARBA" id="ARBA00022714"/>
    </source>
</evidence>
<keyword evidence="2" id="KW-0479">Metal-binding</keyword>
<evidence type="ECO:0000256" key="3">
    <source>
        <dbReference type="ARBA" id="ARBA00023004"/>
    </source>
</evidence>
<dbReference type="InterPro" id="IPR036922">
    <property type="entry name" value="Rieske_2Fe-2S_sf"/>
</dbReference>
<dbReference type="Pfam" id="PF00355">
    <property type="entry name" value="Rieske"/>
    <property type="match status" value="1"/>
</dbReference>
<comment type="caution">
    <text evidence="6">The sequence shown here is derived from an EMBL/GenBank/DDBJ whole genome shotgun (WGS) entry which is preliminary data.</text>
</comment>
<dbReference type="Proteomes" id="UP000616201">
    <property type="component" value="Unassembled WGS sequence"/>
</dbReference>
<dbReference type="Gene3D" id="2.102.10.10">
    <property type="entry name" value="Rieske [2Fe-2S] iron-sulphur domain"/>
    <property type="match status" value="1"/>
</dbReference>
<feature type="domain" description="Rieske" evidence="5">
    <location>
        <begin position="21"/>
        <end position="115"/>
    </location>
</feature>